<dbReference type="EMBL" id="CP000302">
    <property type="protein sequence ID" value="ABE56624.1"/>
    <property type="molecule type" value="Genomic_DNA"/>
</dbReference>
<protein>
    <submittedName>
        <fullName evidence="2">MSHA biogenesis protein MshK</fullName>
    </submittedName>
</protein>
<proteinExistence type="predicted"/>
<dbReference type="AlphaFoldDB" id="Q12IV2"/>
<dbReference type="eggNOG" id="ENOG5033AIK">
    <property type="taxonomic scope" value="Bacteria"/>
</dbReference>
<dbReference type="RefSeq" id="WP_011497767.1">
    <property type="nucleotide sequence ID" value="NC_007954.1"/>
</dbReference>
<dbReference type="KEGG" id="sdn:Sden_3348"/>
<feature type="chain" id="PRO_5004181572" evidence="1">
    <location>
        <begin position="28"/>
        <end position="107"/>
    </location>
</feature>
<name>Q12IV2_SHEDO</name>
<accession>Q12IV2</accession>
<evidence type="ECO:0000313" key="2">
    <source>
        <dbReference type="EMBL" id="ABE56624.1"/>
    </source>
</evidence>
<dbReference type="HOGENOM" id="CLU_172550_0_0_6"/>
<evidence type="ECO:0000313" key="3">
    <source>
        <dbReference type="Proteomes" id="UP000001982"/>
    </source>
</evidence>
<dbReference type="STRING" id="318161.Sden_3348"/>
<evidence type="ECO:0000256" key="1">
    <source>
        <dbReference type="SAM" id="SignalP"/>
    </source>
</evidence>
<keyword evidence="3" id="KW-1185">Reference proteome</keyword>
<sequence>MLLNMTKASVNLSIGAALLLMTPSVNGQVLRDPTLPAGQVVAAGSQAAQSGLVLSSIIKGSENYAVINNQILKVGERIEGLKLVHIGHKDVTFSDGKKLTLFQVITE</sequence>
<organism evidence="2 3">
    <name type="scientific">Shewanella denitrificans (strain OS217 / ATCC BAA-1090 / DSM 15013)</name>
    <dbReference type="NCBI Taxonomy" id="318161"/>
    <lineage>
        <taxon>Bacteria</taxon>
        <taxon>Pseudomonadati</taxon>
        <taxon>Pseudomonadota</taxon>
        <taxon>Gammaproteobacteria</taxon>
        <taxon>Alteromonadales</taxon>
        <taxon>Shewanellaceae</taxon>
        <taxon>Shewanella</taxon>
    </lineage>
</organism>
<dbReference type="Proteomes" id="UP000001982">
    <property type="component" value="Chromosome"/>
</dbReference>
<feature type="signal peptide" evidence="1">
    <location>
        <begin position="1"/>
        <end position="27"/>
    </location>
</feature>
<gene>
    <name evidence="2" type="ordered locus">Sden_3348</name>
</gene>
<reference evidence="2 3" key="1">
    <citation type="submission" date="2006-03" db="EMBL/GenBank/DDBJ databases">
        <title>Complete sequence of Shewanella denitrificans OS217.</title>
        <authorList>
            <consortium name="US DOE Joint Genome Institute"/>
            <person name="Copeland A."/>
            <person name="Lucas S."/>
            <person name="Lapidus A."/>
            <person name="Barry K."/>
            <person name="Detter J.C."/>
            <person name="Glavina del Rio T."/>
            <person name="Hammon N."/>
            <person name="Israni S."/>
            <person name="Dalin E."/>
            <person name="Tice H."/>
            <person name="Pitluck S."/>
            <person name="Brettin T."/>
            <person name="Bruce D."/>
            <person name="Han C."/>
            <person name="Tapia R."/>
            <person name="Gilna P."/>
            <person name="Kiss H."/>
            <person name="Schmutz J."/>
            <person name="Larimer F."/>
            <person name="Land M."/>
            <person name="Hauser L."/>
            <person name="Kyrpides N."/>
            <person name="Lykidis A."/>
            <person name="Richardson P."/>
        </authorList>
    </citation>
    <scope>NUCLEOTIDE SEQUENCE [LARGE SCALE GENOMIC DNA]</scope>
    <source>
        <strain evidence="3">OS217 / ATCC BAA-1090 / DSM 15013</strain>
    </source>
</reference>
<keyword evidence="1" id="KW-0732">Signal</keyword>